<dbReference type="SMART" id="SM00342">
    <property type="entry name" value="HTH_ARAC"/>
    <property type="match status" value="1"/>
</dbReference>
<accession>A0A934NHS1</accession>
<keyword evidence="2" id="KW-0238">DNA-binding</keyword>
<organism evidence="6 7">
    <name type="scientific">Gelidibacter salicanalis</name>
    <dbReference type="NCBI Taxonomy" id="291193"/>
    <lineage>
        <taxon>Bacteria</taxon>
        <taxon>Pseudomonadati</taxon>
        <taxon>Bacteroidota</taxon>
        <taxon>Flavobacteriia</taxon>
        <taxon>Flavobacteriales</taxon>
        <taxon>Flavobacteriaceae</taxon>
        <taxon>Gelidibacter</taxon>
    </lineage>
</organism>
<keyword evidence="1" id="KW-0805">Transcription regulation</keyword>
<feature type="domain" description="HTH araC/xylS-type" evidence="4">
    <location>
        <begin position="221"/>
        <end position="320"/>
    </location>
</feature>
<name>A0A934NHS1_9FLAO</name>
<proteinExistence type="predicted"/>
<evidence type="ECO:0000259" key="5">
    <source>
        <dbReference type="PROSITE" id="PS50885"/>
    </source>
</evidence>
<dbReference type="InterPro" id="IPR018060">
    <property type="entry name" value="HTH_AraC"/>
</dbReference>
<dbReference type="PANTHER" id="PTHR47893:SF1">
    <property type="entry name" value="REGULATORY PROTEIN PCHR"/>
    <property type="match status" value="1"/>
</dbReference>
<dbReference type="PANTHER" id="PTHR47893">
    <property type="entry name" value="REGULATORY PROTEIN PCHR"/>
    <property type="match status" value="1"/>
</dbReference>
<sequence>MNHENKLRISAIHQMLLQLASSNFQYRIERSEHNDEIEGLVVTLNMLAEELGDSIVHEGLRNKDSEILDIVQMSFILDKNDLIWHASQKGLEILDIDWKDGDKRAFIEFLNNGSKKTWKEFRSLGEGAPFDMDMVLSLKTKSHLILPKKMYVSRMVGNSDNEELTVVTLIHHTTHQQKLQDELRDKVMKSKKIVEIQIEKTKFENPKRSVALTQEDIRQIRKARELISKYPEKSYSPIRGLAAKFGMNEFKLKYGFRVLYGVTVYKFHTDARLRKAQLMVQYSDIAIKNIAYRTGYKSPAHFSRTFKNKYGFSPSELRKN</sequence>
<dbReference type="PROSITE" id="PS00041">
    <property type="entry name" value="HTH_ARAC_FAMILY_1"/>
    <property type="match status" value="1"/>
</dbReference>
<dbReference type="GO" id="GO:0043565">
    <property type="term" value="F:sequence-specific DNA binding"/>
    <property type="evidence" value="ECO:0007669"/>
    <property type="project" value="InterPro"/>
</dbReference>
<evidence type="ECO:0000256" key="3">
    <source>
        <dbReference type="ARBA" id="ARBA00023163"/>
    </source>
</evidence>
<feature type="domain" description="HAMP" evidence="5">
    <location>
        <begin position="8"/>
        <end position="56"/>
    </location>
</feature>
<dbReference type="GO" id="GO:0007165">
    <property type="term" value="P:signal transduction"/>
    <property type="evidence" value="ECO:0007669"/>
    <property type="project" value="InterPro"/>
</dbReference>
<evidence type="ECO:0000256" key="2">
    <source>
        <dbReference type="ARBA" id="ARBA00023125"/>
    </source>
</evidence>
<dbReference type="PROSITE" id="PS50885">
    <property type="entry name" value="HAMP"/>
    <property type="match status" value="1"/>
</dbReference>
<evidence type="ECO:0000259" key="4">
    <source>
        <dbReference type="PROSITE" id="PS01124"/>
    </source>
</evidence>
<dbReference type="EMBL" id="JAEHJZ010000008">
    <property type="protein sequence ID" value="MBJ7880153.1"/>
    <property type="molecule type" value="Genomic_DNA"/>
</dbReference>
<dbReference type="GO" id="GO:0016020">
    <property type="term" value="C:membrane"/>
    <property type="evidence" value="ECO:0007669"/>
    <property type="project" value="InterPro"/>
</dbReference>
<protein>
    <submittedName>
        <fullName evidence="6">Helix-turn-helix transcriptional regulator</fullName>
    </submittedName>
</protein>
<dbReference type="AlphaFoldDB" id="A0A934NHS1"/>
<dbReference type="Proteomes" id="UP000662373">
    <property type="component" value="Unassembled WGS sequence"/>
</dbReference>
<evidence type="ECO:0000256" key="1">
    <source>
        <dbReference type="ARBA" id="ARBA00023015"/>
    </source>
</evidence>
<comment type="caution">
    <text evidence="6">The sequence shown here is derived from an EMBL/GenBank/DDBJ whole genome shotgun (WGS) entry which is preliminary data.</text>
</comment>
<evidence type="ECO:0000313" key="7">
    <source>
        <dbReference type="Proteomes" id="UP000662373"/>
    </source>
</evidence>
<dbReference type="Pfam" id="PF12833">
    <property type="entry name" value="HTH_18"/>
    <property type="match status" value="1"/>
</dbReference>
<evidence type="ECO:0000313" key="6">
    <source>
        <dbReference type="EMBL" id="MBJ7880153.1"/>
    </source>
</evidence>
<dbReference type="Gene3D" id="1.10.10.60">
    <property type="entry name" value="Homeodomain-like"/>
    <property type="match status" value="1"/>
</dbReference>
<dbReference type="InterPro" id="IPR009057">
    <property type="entry name" value="Homeodomain-like_sf"/>
</dbReference>
<dbReference type="InterPro" id="IPR020449">
    <property type="entry name" value="Tscrpt_reg_AraC-type_HTH"/>
</dbReference>
<keyword evidence="3" id="KW-0804">Transcription</keyword>
<dbReference type="InterPro" id="IPR003660">
    <property type="entry name" value="HAMP_dom"/>
</dbReference>
<dbReference type="PROSITE" id="PS01124">
    <property type="entry name" value="HTH_ARAC_FAMILY_2"/>
    <property type="match status" value="1"/>
</dbReference>
<dbReference type="InterPro" id="IPR053142">
    <property type="entry name" value="PchR_regulatory_protein"/>
</dbReference>
<gene>
    <name evidence="6" type="ORF">JEM65_05740</name>
</gene>
<dbReference type="InterPro" id="IPR018062">
    <property type="entry name" value="HTH_AraC-typ_CS"/>
</dbReference>
<reference evidence="6 7" key="1">
    <citation type="submission" date="2020-09" db="EMBL/GenBank/DDBJ databases">
        <title>Draft genome of Gelidibacter salicanalis PAMC21136.</title>
        <authorList>
            <person name="Park H."/>
        </authorList>
    </citation>
    <scope>NUCLEOTIDE SEQUENCE [LARGE SCALE GENOMIC DNA]</scope>
    <source>
        <strain evidence="6 7">PAMC21136</strain>
    </source>
</reference>
<dbReference type="GO" id="GO:0003700">
    <property type="term" value="F:DNA-binding transcription factor activity"/>
    <property type="evidence" value="ECO:0007669"/>
    <property type="project" value="InterPro"/>
</dbReference>
<dbReference type="SUPFAM" id="SSF46689">
    <property type="entry name" value="Homeodomain-like"/>
    <property type="match status" value="1"/>
</dbReference>
<dbReference type="PRINTS" id="PR00032">
    <property type="entry name" value="HTHARAC"/>
</dbReference>
<keyword evidence="7" id="KW-1185">Reference proteome</keyword>
<dbReference type="RefSeq" id="WP_199597976.1">
    <property type="nucleotide sequence ID" value="NZ_JAEHJZ010000008.1"/>
</dbReference>